<feature type="domain" description="HTH cro/C1-type" evidence="1">
    <location>
        <begin position="36"/>
        <end position="90"/>
    </location>
</feature>
<sequence>MDKRYHPLSPSEQLQQRIALLESIRQQPGMSLDQVVRQLRTGLRLTVPEYARLAGVAPRTIHAVEAGNANPSLNTANQLLQPFGLKLGVVTL</sequence>
<accession>A0AA95HFQ9</accession>
<dbReference type="CDD" id="cd00093">
    <property type="entry name" value="HTH_XRE"/>
    <property type="match status" value="1"/>
</dbReference>
<organism evidence="2">
    <name type="scientific">Candidatus Thiothrix putei</name>
    <dbReference type="NCBI Taxonomy" id="3080811"/>
    <lineage>
        <taxon>Bacteria</taxon>
        <taxon>Pseudomonadati</taxon>
        <taxon>Pseudomonadota</taxon>
        <taxon>Gammaproteobacteria</taxon>
        <taxon>Thiotrichales</taxon>
        <taxon>Thiotrichaceae</taxon>
        <taxon>Thiothrix</taxon>
    </lineage>
</organism>
<protein>
    <submittedName>
        <fullName evidence="2">Helix-turn-helix domain-containing protein</fullName>
    </submittedName>
</protein>
<dbReference type="PROSITE" id="PS50943">
    <property type="entry name" value="HTH_CROC1"/>
    <property type="match status" value="1"/>
</dbReference>
<dbReference type="SUPFAM" id="SSF47413">
    <property type="entry name" value="lambda repressor-like DNA-binding domains"/>
    <property type="match status" value="1"/>
</dbReference>
<reference evidence="2" key="2">
    <citation type="submission" date="2023-04" db="EMBL/GenBank/DDBJ databases">
        <authorList>
            <person name="Beletskiy A.V."/>
            <person name="Mardanov A.V."/>
            <person name="Ravin N.V."/>
        </authorList>
    </citation>
    <scope>NUCLEOTIDE SEQUENCE</scope>
    <source>
        <strain evidence="2">GKL-02</strain>
    </source>
</reference>
<dbReference type="KEGG" id="tput:QJT81_03665"/>
<dbReference type="EMBL" id="CP124756">
    <property type="protein sequence ID" value="WGZ95098.1"/>
    <property type="molecule type" value="Genomic_DNA"/>
</dbReference>
<evidence type="ECO:0000259" key="1">
    <source>
        <dbReference type="PROSITE" id="PS50943"/>
    </source>
</evidence>
<dbReference type="GO" id="GO:0003677">
    <property type="term" value="F:DNA binding"/>
    <property type="evidence" value="ECO:0007669"/>
    <property type="project" value="InterPro"/>
</dbReference>
<gene>
    <name evidence="2" type="ORF">QJT81_03665</name>
</gene>
<dbReference type="Pfam" id="PF13560">
    <property type="entry name" value="HTH_31"/>
    <property type="match status" value="1"/>
</dbReference>
<dbReference type="Gene3D" id="1.10.260.40">
    <property type="entry name" value="lambda repressor-like DNA-binding domains"/>
    <property type="match status" value="1"/>
</dbReference>
<evidence type="ECO:0000313" key="2">
    <source>
        <dbReference type="EMBL" id="WGZ95098.1"/>
    </source>
</evidence>
<name>A0AA95HFQ9_9GAMM</name>
<dbReference type="InterPro" id="IPR010982">
    <property type="entry name" value="Lambda_DNA-bd_dom_sf"/>
</dbReference>
<dbReference type="Proteomes" id="UP001301326">
    <property type="component" value="Chromosome"/>
</dbReference>
<proteinExistence type="predicted"/>
<reference evidence="2" key="1">
    <citation type="journal article" date="2023" name="Int. J. Mol. Sci.">
        <title>Metagenomics Revealed a New Genus 'Candidatus Thiocaldithrix dubininis' gen. nov., sp. nov. and a New Species 'Candidatus Thiothrix putei' sp. nov. in the Family Thiotrichaceae, Some Members of Which Have Traits of Both Na+- and H+-Motive Energetics.</title>
        <authorList>
            <person name="Ravin N.V."/>
            <person name="Muntyan M.S."/>
            <person name="Smolyakov D.D."/>
            <person name="Rudenko T.S."/>
            <person name="Beletsky A.V."/>
            <person name="Mardanov A.V."/>
            <person name="Grabovich M.Y."/>
        </authorList>
    </citation>
    <scope>NUCLEOTIDE SEQUENCE</scope>
    <source>
        <strain evidence="2">GKL-02</strain>
    </source>
</reference>
<dbReference type="InterPro" id="IPR001387">
    <property type="entry name" value="Cro/C1-type_HTH"/>
</dbReference>
<dbReference type="AlphaFoldDB" id="A0AA95HFQ9"/>